<protein>
    <recommendedName>
        <fullName evidence="4">DUF4190 domain-containing protein</fullName>
    </recommendedName>
</protein>
<name>A0ABP7RH01_9SPHN</name>
<evidence type="ECO:0000256" key="1">
    <source>
        <dbReference type="SAM" id="Phobius"/>
    </source>
</evidence>
<gene>
    <name evidence="2" type="ORF">GCM10022211_03400</name>
</gene>
<accession>A0ABP7RH01</accession>
<keyword evidence="1" id="KW-0472">Membrane</keyword>
<organism evidence="2 3">
    <name type="scientific">Sphingomonas humi</name>
    <dbReference type="NCBI Taxonomy" id="335630"/>
    <lineage>
        <taxon>Bacteria</taxon>
        <taxon>Pseudomonadati</taxon>
        <taxon>Pseudomonadota</taxon>
        <taxon>Alphaproteobacteria</taxon>
        <taxon>Sphingomonadales</taxon>
        <taxon>Sphingomonadaceae</taxon>
        <taxon>Sphingomonas</taxon>
    </lineage>
</organism>
<dbReference type="RefSeq" id="WP_344708429.1">
    <property type="nucleotide sequence ID" value="NZ_BAAAZD010000001.1"/>
</dbReference>
<proteinExistence type="predicted"/>
<dbReference type="EMBL" id="BAAAZD010000001">
    <property type="protein sequence ID" value="GAA3997375.1"/>
    <property type="molecule type" value="Genomic_DNA"/>
</dbReference>
<dbReference type="Proteomes" id="UP001501310">
    <property type="component" value="Unassembled WGS sequence"/>
</dbReference>
<evidence type="ECO:0000313" key="3">
    <source>
        <dbReference type="Proteomes" id="UP001501310"/>
    </source>
</evidence>
<evidence type="ECO:0000313" key="2">
    <source>
        <dbReference type="EMBL" id="GAA3997375.1"/>
    </source>
</evidence>
<keyword evidence="3" id="KW-1185">Reference proteome</keyword>
<keyword evidence="1" id="KW-0812">Transmembrane</keyword>
<feature type="transmembrane region" description="Helical" evidence="1">
    <location>
        <begin position="36"/>
        <end position="59"/>
    </location>
</feature>
<evidence type="ECO:0008006" key="4">
    <source>
        <dbReference type="Google" id="ProtNLM"/>
    </source>
</evidence>
<reference evidence="3" key="1">
    <citation type="journal article" date="2019" name="Int. J. Syst. Evol. Microbiol.">
        <title>The Global Catalogue of Microorganisms (GCM) 10K type strain sequencing project: providing services to taxonomists for standard genome sequencing and annotation.</title>
        <authorList>
            <consortium name="The Broad Institute Genomics Platform"/>
            <consortium name="The Broad Institute Genome Sequencing Center for Infectious Disease"/>
            <person name="Wu L."/>
            <person name="Ma J."/>
        </authorList>
    </citation>
    <scope>NUCLEOTIDE SEQUENCE [LARGE SCALE GENOMIC DNA]</scope>
    <source>
        <strain evidence="3">JCM 16603</strain>
    </source>
</reference>
<sequence length="74" mass="7615">MNILFVILGGVSALAGLLMLVAALRGRVGESRKSTAQLIAGMMLLAFGLVLGGFAIAYVTTKPYPEFANETGAA</sequence>
<feature type="transmembrane region" description="Helical" evidence="1">
    <location>
        <begin position="6"/>
        <end position="24"/>
    </location>
</feature>
<comment type="caution">
    <text evidence="2">The sequence shown here is derived from an EMBL/GenBank/DDBJ whole genome shotgun (WGS) entry which is preliminary data.</text>
</comment>
<keyword evidence="1" id="KW-1133">Transmembrane helix</keyword>